<proteinExistence type="predicted"/>
<organism evidence="2">
    <name type="scientific">Eutreptiella gymnastica</name>
    <dbReference type="NCBI Taxonomy" id="73025"/>
    <lineage>
        <taxon>Eukaryota</taxon>
        <taxon>Discoba</taxon>
        <taxon>Euglenozoa</taxon>
        <taxon>Euglenida</taxon>
        <taxon>Spirocuta</taxon>
        <taxon>Euglenophyceae</taxon>
        <taxon>Eutreptiales</taxon>
        <taxon>Eutreptiaceae</taxon>
        <taxon>Eutreptiella</taxon>
    </lineage>
</organism>
<feature type="region of interest" description="Disordered" evidence="1">
    <location>
        <begin position="331"/>
        <end position="353"/>
    </location>
</feature>
<name>A0A7S1INV1_9EUGL</name>
<sequence length="353" mass="39193">MIKHIRKTYVEGSHIRPDECAERPRSGTAATLIARNQKRRYHPPRTCACTDPRTLSGLLVILLTVLNMTNDVREAPFVNSPLSLQIVYGYDLINQTNSITSNNYSLRKITNQTHCNTHNSLTRDPINMQGVGIPRSLASIGAVSSGNRVRLPFNRINLPPNLISNSRHLEVFPDSYIKGMLQTFTHFKLHLLLSQCNTSSLNSLDNLQKVSAIRARMPQHPKFVNSSVATNISQRIGVSRESRILKMSESPQGMSVPTPGQLSHQNTVYAQQACVEGAIGPNTKEPGSFQKNLPQRRCIPSSRLIIHYSQAMVYTHIIAAQAPSHSRLCKRSSQSSCKADGQSEGQRADYASQ</sequence>
<evidence type="ECO:0000256" key="1">
    <source>
        <dbReference type="SAM" id="MobiDB-lite"/>
    </source>
</evidence>
<gene>
    <name evidence="2" type="ORF">EGYM00392_LOCUS29100</name>
</gene>
<protein>
    <submittedName>
        <fullName evidence="2">Uncharacterized protein</fullName>
    </submittedName>
</protein>
<accession>A0A7S1INV1</accession>
<reference evidence="2" key="1">
    <citation type="submission" date="2021-01" db="EMBL/GenBank/DDBJ databases">
        <authorList>
            <person name="Corre E."/>
            <person name="Pelletier E."/>
            <person name="Niang G."/>
            <person name="Scheremetjew M."/>
            <person name="Finn R."/>
            <person name="Kale V."/>
            <person name="Holt S."/>
            <person name="Cochrane G."/>
            <person name="Meng A."/>
            <person name="Brown T."/>
            <person name="Cohen L."/>
        </authorList>
    </citation>
    <scope>NUCLEOTIDE SEQUENCE</scope>
    <source>
        <strain evidence="2">NIES-381</strain>
    </source>
</reference>
<dbReference type="AlphaFoldDB" id="A0A7S1INV1"/>
<evidence type="ECO:0000313" key="2">
    <source>
        <dbReference type="EMBL" id="CAD9017990.1"/>
    </source>
</evidence>
<dbReference type="EMBL" id="HBGA01077943">
    <property type="protein sequence ID" value="CAD9017990.1"/>
    <property type="molecule type" value="Transcribed_RNA"/>
</dbReference>